<evidence type="ECO:0000313" key="3">
    <source>
        <dbReference type="EMBL" id="KZT70669.1"/>
    </source>
</evidence>
<feature type="coiled-coil region" evidence="1">
    <location>
        <begin position="506"/>
        <end position="540"/>
    </location>
</feature>
<dbReference type="STRING" id="1314783.A0A165RF41"/>
<protein>
    <submittedName>
        <fullName evidence="3">Uncharacterized protein</fullName>
    </submittedName>
</protein>
<reference evidence="3 4" key="1">
    <citation type="journal article" date="2016" name="Mol. Biol. Evol.">
        <title>Comparative Genomics of Early-Diverging Mushroom-Forming Fungi Provides Insights into the Origins of Lignocellulose Decay Capabilities.</title>
        <authorList>
            <person name="Nagy L.G."/>
            <person name="Riley R."/>
            <person name="Tritt A."/>
            <person name="Adam C."/>
            <person name="Daum C."/>
            <person name="Floudas D."/>
            <person name="Sun H."/>
            <person name="Yadav J.S."/>
            <person name="Pangilinan J."/>
            <person name="Larsson K.H."/>
            <person name="Matsuura K."/>
            <person name="Barry K."/>
            <person name="Labutti K."/>
            <person name="Kuo R."/>
            <person name="Ohm R.A."/>
            <person name="Bhattacharya S.S."/>
            <person name="Shirouzu T."/>
            <person name="Yoshinaga Y."/>
            <person name="Martin F.M."/>
            <person name="Grigoriev I.V."/>
            <person name="Hibbett D.S."/>
        </authorList>
    </citation>
    <scope>NUCLEOTIDE SEQUENCE [LARGE SCALE GENOMIC DNA]</scope>
    <source>
        <strain evidence="3 4">L-15889</strain>
    </source>
</reference>
<feature type="region of interest" description="Disordered" evidence="2">
    <location>
        <begin position="388"/>
        <end position="442"/>
    </location>
</feature>
<feature type="compositionally biased region" description="Polar residues" evidence="2">
    <location>
        <begin position="216"/>
        <end position="250"/>
    </location>
</feature>
<dbReference type="OrthoDB" id="3070390at2759"/>
<dbReference type="Proteomes" id="UP000076727">
    <property type="component" value="Unassembled WGS sequence"/>
</dbReference>
<evidence type="ECO:0000256" key="2">
    <source>
        <dbReference type="SAM" id="MobiDB-lite"/>
    </source>
</evidence>
<feature type="region of interest" description="Disordered" evidence="2">
    <location>
        <begin position="152"/>
        <end position="373"/>
    </location>
</feature>
<keyword evidence="1" id="KW-0175">Coiled coil</keyword>
<name>A0A165RF41_9APHY</name>
<keyword evidence="4" id="KW-1185">Reference proteome</keyword>
<feature type="compositionally biased region" description="Low complexity" evidence="2">
    <location>
        <begin position="417"/>
        <end position="434"/>
    </location>
</feature>
<organism evidence="3 4">
    <name type="scientific">Daedalea quercina L-15889</name>
    <dbReference type="NCBI Taxonomy" id="1314783"/>
    <lineage>
        <taxon>Eukaryota</taxon>
        <taxon>Fungi</taxon>
        <taxon>Dikarya</taxon>
        <taxon>Basidiomycota</taxon>
        <taxon>Agaricomycotina</taxon>
        <taxon>Agaricomycetes</taxon>
        <taxon>Polyporales</taxon>
        <taxon>Fomitopsis</taxon>
    </lineage>
</organism>
<feature type="compositionally biased region" description="Polar residues" evidence="2">
    <location>
        <begin position="404"/>
        <end position="416"/>
    </location>
</feature>
<dbReference type="AlphaFoldDB" id="A0A165RF41"/>
<feature type="compositionally biased region" description="Polar residues" evidence="2">
    <location>
        <begin position="327"/>
        <end position="336"/>
    </location>
</feature>
<evidence type="ECO:0000256" key="1">
    <source>
        <dbReference type="SAM" id="Coils"/>
    </source>
</evidence>
<evidence type="ECO:0000313" key="4">
    <source>
        <dbReference type="Proteomes" id="UP000076727"/>
    </source>
</evidence>
<accession>A0A165RF41</accession>
<dbReference type="EMBL" id="KV429050">
    <property type="protein sequence ID" value="KZT70669.1"/>
    <property type="molecule type" value="Genomic_DNA"/>
</dbReference>
<proteinExistence type="predicted"/>
<feature type="region of interest" description="Disordered" evidence="2">
    <location>
        <begin position="106"/>
        <end position="138"/>
    </location>
</feature>
<sequence>MVTLAINYKGEKARLFNVWKDDSQRYLNEFVNGDIQALGLPPAHTCACTWRSGVMKCMWNANEGSTTQTLISQAFQAIRFDPSCLANRSISLIALLMNGIRVHVPAPGHRAPPDTQIPRPPAPAQPTSNSEVGKAPSAPKSIALARVAASPIARPGGTTSHQAHLNGIPTGPRNGLSYPRPFSGSKGFSPNKGLAAPKTDSPARHFGPSGWGDPSKQYNTTSPGPRVTSTPAGSPTQPTYDSPLKSSPRTATYAHPPPYLQPTSNDTSQTHPRIKTEEGNYEAALHPPTIDPRRPPRSSALTSSAPHPLPTKPTFAGTNRPPVVGQPSENSYSNKAGTRGKEWAASSHTGLDDLTDGSEHSGVGRKRSSGTLRWDLDTLQLSSSFYVAPSPAAPQRHPLPTKPSFVNPNAASTTEQPPAESSSSNATAASTGAGPPDPAVSVDGLLRQRSEICQRIATLASREKELRQELAHHAMPVPELTVDPHPEIVEERNASQSEIYALRTQLETESEARRAAELALEEEQRRRERAEGTLADVRRESNGPFVVPALLDAFAEISRFTGELLASDHKAMV</sequence>
<gene>
    <name evidence="3" type="ORF">DAEQUDRAFT_810545</name>
</gene>
<feature type="compositionally biased region" description="Polar residues" evidence="2">
    <location>
        <begin position="261"/>
        <end position="271"/>
    </location>
</feature>